<accession>A0AAV6L8V1</accession>
<gene>
    <name evidence="1" type="ORF">RHGRI_003774</name>
</gene>
<dbReference type="Proteomes" id="UP000823749">
    <property type="component" value="Chromosome 2"/>
</dbReference>
<dbReference type="AlphaFoldDB" id="A0AAV6L8V1"/>
<evidence type="ECO:0000313" key="1">
    <source>
        <dbReference type="EMBL" id="KAG5560559.1"/>
    </source>
</evidence>
<keyword evidence="2" id="KW-1185">Reference proteome</keyword>
<sequence>MQLPGLQTTQNGENLSAQRGTLLDCFFSIFCIPYPIYLDILDILVKRLKFDSFLIPISISHQSPFFFQ</sequence>
<protein>
    <submittedName>
        <fullName evidence="1">Uncharacterized protein</fullName>
    </submittedName>
</protein>
<name>A0AAV6L8V1_9ERIC</name>
<proteinExistence type="predicted"/>
<dbReference type="EMBL" id="JACTNZ010000002">
    <property type="protein sequence ID" value="KAG5560559.1"/>
    <property type="molecule type" value="Genomic_DNA"/>
</dbReference>
<organism evidence="1 2">
    <name type="scientific">Rhododendron griersonianum</name>
    <dbReference type="NCBI Taxonomy" id="479676"/>
    <lineage>
        <taxon>Eukaryota</taxon>
        <taxon>Viridiplantae</taxon>
        <taxon>Streptophyta</taxon>
        <taxon>Embryophyta</taxon>
        <taxon>Tracheophyta</taxon>
        <taxon>Spermatophyta</taxon>
        <taxon>Magnoliopsida</taxon>
        <taxon>eudicotyledons</taxon>
        <taxon>Gunneridae</taxon>
        <taxon>Pentapetalae</taxon>
        <taxon>asterids</taxon>
        <taxon>Ericales</taxon>
        <taxon>Ericaceae</taxon>
        <taxon>Ericoideae</taxon>
        <taxon>Rhodoreae</taxon>
        <taxon>Rhododendron</taxon>
    </lineage>
</organism>
<evidence type="ECO:0000313" key="2">
    <source>
        <dbReference type="Proteomes" id="UP000823749"/>
    </source>
</evidence>
<comment type="caution">
    <text evidence="1">The sequence shown here is derived from an EMBL/GenBank/DDBJ whole genome shotgun (WGS) entry which is preliminary data.</text>
</comment>
<reference evidence="1" key="1">
    <citation type="submission" date="2020-08" db="EMBL/GenBank/DDBJ databases">
        <title>Plant Genome Project.</title>
        <authorList>
            <person name="Zhang R.-G."/>
        </authorList>
    </citation>
    <scope>NUCLEOTIDE SEQUENCE</scope>
    <source>
        <strain evidence="1">WSP0</strain>
        <tissue evidence="1">Leaf</tissue>
    </source>
</reference>